<dbReference type="InterPro" id="IPR050490">
    <property type="entry name" value="Bact_solute-bd_prot1"/>
</dbReference>
<dbReference type="PANTHER" id="PTHR43649:SF14">
    <property type="entry name" value="BLR3389 PROTEIN"/>
    <property type="match status" value="1"/>
</dbReference>
<dbReference type="Gene3D" id="3.40.190.10">
    <property type="entry name" value="Periplasmic binding protein-like II"/>
    <property type="match status" value="2"/>
</dbReference>
<protein>
    <submittedName>
        <fullName evidence="1">Extracellular solute-binding protein</fullName>
    </submittedName>
</protein>
<comment type="caution">
    <text evidence="1">The sequence shown here is derived from an EMBL/GenBank/DDBJ whole genome shotgun (WGS) entry which is preliminary data.</text>
</comment>
<organism evidence="1 2">
    <name type="scientific">Catenulispora yoronensis</name>
    <dbReference type="NCBI Taxonomy" id="450799"/>
    <lineage>
        <taxon>Bacteria</taxon>
        <taxon>Bacillati</taxon>
        <taxon>Actinomycetota</taxon>
        <taxon>Actinomycetes</taxon>
        <taxon>Catenulisporales</taxon>
        <taxon>Catenulisporaceae</taxon>
        <taxon>Catenulispora</taxon>
    </lineage>
</organism>
<dbReference type="Proteomes" id="UP001500751">
    <property type="component" value="Unassembled WGS sequence"/>
</dbReference>
<dbReference type="EMBL" id="BAAAQN010000020">
    <property type="protein sequence ID" value="GAA2033739.1"/>
    <property type="molecule type" value="Genomic_DNA"/>
</dbReference>
<evidence type="ECO:0000313" key="2">
    <source>
        <dbReference type="Proteomes" id="UP001500751"/>
    </source>
</evidence>
<name>A0ABP5FVJ4_9ACTN</name>
<proteinExistence type="predicted"/>
<gene>
    <name evidence="1" type="ORF">GCM10009839_37740</name>
</gene>
<sequence length="392" mass="41337">MTWWHNGTSDPLLTVWQHAADAYHAAHPNVTIKVDPIQNEQFQTKVPLALQGSDFPTIYQQWGGGQEASQLSSGKVLDLSAATSGWVSQLGPAAAAWQVNGKQYGVPYDLHVVGFWYRKDLFAQAGITAPPATLDDLNADVAKLKSAGLAPISIGSKDRWPDAFWWEYFAVRECSLNTLKTQIPALKLTDGCWKRAGDDLTAFLATKPFQDSFLGTPAQQGAGSSAGLLANGKAAMELQGDWELGTMTSLTSDKNLASEVGWFPFPAVTGGQGDPGVALGGGDGFSCTVGAPAACADFLKYLDDQDVQSQIAAQGIGLPVNPAAASSLTDPALQSAFQYSHSASYIQTYFDIAMPTNVGQALDSAVADFFAGKGSTQSIIDSVSKASSGSDK</sequence>
<dbReference type="InterPro" id="IPR006059">
    <property type="entry name" value="SBP"/>
</dbReference>
<dbReference type="SUPFAM" id="SSF53850">
    <property type="entry name" value="Periplasmic binding protein-like II"/>
    <property type="match status" value="1"/>
</dbReference>
<evidence type="ECO:0000313" key="1">
    <source>
        <dbReference type="EMBL" id="GAA2033739.1"/>
    </source>
</evidence>
<keyword evidence="2" id="KW-1185">Reference proteome</keyword>
<dbReference type="PANTHER" id="PTHR43649">
    <property type="entry name" value="ARABINOSE-BINDING PROTEIN-RELATED"/>
    <property type="match status" value="1"/>
</dbReference>
<accession>A0ABP5FVJ4</accession>
<reference evidence="2" key="1">
    <citation type="journal article" date="2019" name="Int. J. Syst. Evol. Microbiol.">
        <title>The Global Catalogue of Microorganisms (GCM) 10K type strain sequencing project: providing services to taxonomists for standard genome sequencing and annotation.</title>
        <authorList>
            <consortium name="The Broad Institute Genomics Platform"/>
            <consortium name="The Broad Institute Genome Sequencing Center for Infectious Disease"/>
            <person name="Wu L."/>
            <person name="Ma J."/>
        </authorList>
    </citation>
    <scope>NUCLEOTIDE SEQUENCE [LARGE SCALE GENOMIC DNA]</scope>
    <source>
        <strain evidence="2">JCM 16014</strain>
    </source>
</reference>
<dbReference type="Pfam" id="PF01547">
    <property type="entry name" value="SBP_bac_1"/>
    <property type="match status" value="1"/>
</dbReference>